<dbReference type="InterPro" id="IPR011322">
    <property type="entry name" value="N-reg_PII-like_a/b"/>
</dbReference>
<sequence>MSAPLHLGGMIGYQNMDPGGGADAKLLTLVVPPGLFDQIKQALAAFGVRRMVVTQVYRVDDRDNRVESYRGQRFETDVSSGLRVELLARTEDVTDLVRMIGSIGANHEASNIQIWMIDARRL</sequence>
<dbReference type="Gene3D" id="3.30.70.120">
    <property type="match status" value="1"/>
</dbReference>
<dbReference type="AlphaFoldDB" id="A0A7K1V3C1"/>
<evidence type="ECO:0000313" key="2">
    <source>
        <dbReference type="Proteomes" id="UP000466794"/>
    </source>
</evidence>
<comment type="caution">
    <text evidence="1">The sequence shown here is derived from an EMBL/GenBank/DDBJ whole genome shotgun (WGS) entry which is preliminary data.</text>
</comment>
<gene>
    <name evidence="1" type="ORF">GPX89_27630</name>
</gene>
<name>A0A7K1V3C1_9NOCA</name>
<dbReference type="InterPro" id="IPR015867">
    <property type="entry name" value="N-reg_PII/ATP_PRibTrfase_C"/>
</dbReference>
<organism evidence="1 2">
    <name type="scientific">Nocardia terrae</name>
    <dbReference type="NCBI Taxonomy" id="2675851"/>
    <lineage>
        <taxon>Bacteria</taxon>
        <taxon>Bacillati</taxon>
        <taxon>Actinomycetota</taxon>
        <taxon>Actinomycetes</taxon>
        <taxon>Mycobacteriales</taxon>
        <taxon>Nocardiaceae</taxon>
        <taxon>Nocardia</taxon>
    </lineage>
</organism>
<proteinExistence type="predicted"/>
<protein>
    <recommendedName>
        <fullName evidence="3">DUF3240 domain-containing protein</fullName>
    </recommendedName>
</protein>
<dbReference type="RefSeq" id="WP_157390534.1">
    <property type="nucleotide sequence ID" value="NZ_WRPP01000005.1"/>
</dbReference>
<keyword evidence="2" id="KW-1185">Reference proteome</keyword>
<evidence type="ECO:0008006" key="3">
    <source>
        <dbReference type="Google" id="ProtNLM"/>
    </source>
</evidence>
<evidence type="ECO:0000313" key="1">
    <source>
        <dbReference type="EMBL" id="MVU81007.1"/>
    </source>
</evidence>
<accession>A0A7K1V3C1</accession>
<dbReference type="Proteomes" id="UP000466794">
    <property type="component" value="Unassembled WGS sequence"/>
</dbReference>
<dbReference type="SUPFAM" id="SSF54913">
    <property type="entry name" value="GlnB-like"/>
    <property type="match status" value="1"/>
</dbReference>
<dbReference type="EMBL" id="WRPP01000005">
    <property type="protein sequence ID" value="MVU81007.1"/>
    <property type="molecule type" value="Genomic_DNA"/>
</dbReference>
<reference evidence="1 2" key="1">
    <citation type="submission" date="2019-12" db="EMBL/GenBank/DDBJ databases">
        <title>Nocardia sp. nov. ET3-3 isolated from soil.</title>
        <authorList>
            <person name="Kanchanasin P."/>
            <person name="Tanasupawat S."/>
            <person name="Yuki M."/>
            <person name="Kudo T."/>
        </authorList>
    </citation>
    <scope>NUCLEOTIDE SEQUENCE [LARGE SCALE GENOMIC DNA]</scope>
    <source>
        <strain evidence="1 2">ET3-3</strain>
    </source>
</reference>